<dbReference type="EMBL" id="JAYMYQ010000011">
    <property type="protein sequence ID" value="KAK7304767.1"/>
    <property type="molecule type" value="Genomic_DNA"/>
</dbReference>
<dbReference type="PANTHER" id="PTHR33670:SF15">
    <property type="entry name" value="OS02G0797600 PROTEIN"/>
    <property type="match status" value="1"/>
</dbReference>
<proteinExistence type="predicted"/>
<comment type="caution">
    <text evidence="2">The sequence shown here is derived from an EMBL/GenBank/DDBJ whole genome shotgun (WGS) entry which is preliminary data.</text>
</comment>
<dbReference type="Proteomes" id="UP001367508">
    <property type="component" value="Unassembled WGS sequence"/>
</dbReference>
<protein>
    <submittedName>
        <fullName evidence="2">Uncharacterized protein</fullName>
    </submittedName>
</protein>
<gene>
    <name evidence="2" type="ORF">VNO77_42654</name>
</gene>
<evidence type="ECO:0000313" key="2">
    <source>
        <dbReference type="EMBL" id="KAK7304767.1"/>
    </source>
</evidence>
<keyword evidence="3" id="KW-1185">Reference proteome</keyword>
<accession>A0AAN9JT99</accession>
<reference evidence="2 3" key="1">
    <citation type="submission" date="2024-01" db="EMBL/GenBank/DDBJ databases">
        <title>The genomes of 5 underutilized Papilionoideae crops provide insights into root nodulation and disease resistanc.</title>
        <authorList>
            <person name="Jiang F."/>
        </authorList>
    </citation>
    <scope>NUCLEOTIDE SEQUENCE [LARGE SCALE GENOMIC DNA]</scope>
    <source>
        <strain evidence="2">LVBAO_FW01</strain>
        <tissue evidence="2">Leaves</tissue>
    </source>
</reference>
<feature type="compositionally biased region" description="Low complexity" evidence="1">
    <location>
        <begin position="33"/>
        <end position="46"/>
    </location>
</feature>
<dbReference type="AlphaFoldDB" id="A0AAN9JT99"/>
<evidence type="ECO:0000313" key="3">
    <source>
        <dbReference type="Proteomes" id="UP001367508"/>
    </source>
</evidence>
<name>A0AAN9JT99_CANGL</name>
<feature type="region of interest" description="Disordered" evidence="1">
    <location>
        <begin position="103"/>
        <end position="128"/>
    </location>
</feature>
<sequence>MGTSVLRSHDCLQGPLRHDALSLTASSVRSQRNPKSNPNPNPNYNQTRRRKLHDGDGSGMVVKGPGVNLVMGQVKILKRGEKLSPEYDRKVLADSTDEGLDLVLGSTDRLGPDPSSVPVPGFLGKKNGAATSGLRRLLRLD</sequence>
<organism evidence="2 3">
    <name type="scientific">Canavalia gladiata</name>
    <name type="common">Sword bean</name>
    <name type="synonym">Dolichos gladiatus</name>
    <dbReference type="NCBI Taxonomy" id="3824"/>
    <lineage>
        <taxon>Eukaryota</taxon>
        <taxon>Viridiplantae</taxon>
        <taxon>Streptophyta</taxon>
        <taxon>Embryophyta</taxon>
        <taxon>Tracheophyta</taxon>
        <taxon>Spermatophyta</taxon>
        <taxon>Magnoliopsida</taxon>
        <taxon>eudicotyledons</taxon>
        <taxon>Gunneridae</taxon>
        <taxon>Pentapetalae</taxon>
        <taxon>rosids</taxon>
        <taxon>fabids</taxon>
        <taxon>Fabales</taxon>
        <taxon>Fabaceae</taxon>
        <taxon>Papilionoideae</taxon>
        <taxon>50 kb inversion clade</taxon>
        <taxon>NPAAA clade</taxon>
        <taxon>indigoferoid/millettioid clade</taxon>
        <taxon>Phaseoleae</taxon>
        <taxon>Canavalia</taxon>
    </lineage>
</organism>
<feature type="region of interest" description="Disordered" evidence="1">
    <location>
        <begin position="26"/>
        <end position="64"/>
    </location>
</feature>
<dbReference type="PANTHER" id="PTHR33670">
    <property type="entry name" value="SPLICING FACTOR, PROLINE- AND GLUTAMINE-RICH-LIKE"/>
    <property type="match status" value="1"/>
</dbReference>
<evidence type="ECO:0000256" key="1">
    <source>
        <dbReference type="SAM" id="MobiDB-lite"/>
    </source>
</evidence>